<dbReference type="InterPro" id="IPR001516">
    <property type="entry name" value="Proton_antipo_N"/>
</dbReference>
<comment type="subcellular location">
    <subcellularLocation>
        <location evidence="1">Endomembrane system</location>
        <topology evidence="1">Multi-pass membrane protein</topology>
    </subcellularLocation>
    <subcellularLocation>
        <location evidence="5">Membrane</location>
        <topology evidence="5">Multi-pass membrane protein</topology>
    </subcellularLocation>
</comment>
<dbReference type="Gene3D" id="1.20.5.2700">
    <property type="match status" value="2"/>
</dbReference>
<gene>
    <name evidence="9" type="primary">nuoL</name>
    <name evidence="9" type="ORF">GOB93_12460</name>
</gene>
<evidence type="ECO:0000256" key="1">
    <source>
        <dbReference type="ARBA" id="ARBA00004127"/>
    </source>
</evidence>
<feature type="transmembrane region" description="Helical" evidence="6">
    <location>
        <begin position="378"/>
        <end position="400"/>
    </location>
</feature>
<feature type="domain" description="NADH:quinone oxidoreductase/Mrp antiporter transmembrane" evidence="7">
    <location>
        <begin position="136"/>
        <end position="415"/>
    </location>
</feature>
<dbReference type="NCBIfam" id="TIGR01974">
    <property type="entry name" value="NDH_I_L"/>
    <property type="match status" value="1"/>
</dbReference>
<dbReference type="EMBL" id="WOTB01000016">
    <property type="protein sequence ID" value="NHN85448.1"/>
    <property type="molecule type" value="Genomic_DNA"/>
</dbReference>
<dbReference type="Pfam" id="PF00361">
    <property type="entry name" value="Proton_antipo_M"/>
    <property type="match status" value="1"/>
</dbReference>
<feature type="domain" description="NADH-Ubiquinone oxidoreductase (complex I) chain 5 N-terminal" evidence="8">
    <location>
        <begin position="70"/>
        <end position="120"/>
    </location>
</feature>
<dbReference type="Proteomes" id="UP000635278">
    <property type="component" value="Unassembled WGS sequence"/>
</dbReference>
<evidence type="ECO:0000259" key="7">
    <source>
        <dbReference type="Pfam" id="PF00361"/>
    </source>
</evidence>
<dbReference type="InterPro" id="IPR018393">
    <property type="entry name" value="NADHpl_OxRdtase_5_subgr"/>
</dbReference>
<dbReference type="PRINTS" id="PR01434">
    <property type="entry name" value="NADHDHGNASE5"/>
</dbReference>
<feature type="transmembrane region" description="Helical" evidence="6">
    <location>
        <begin position="119"/>
        <end position="137"/>
    </location>
</feature>
<feature type="transmembrane region" description="Helical" evidence="6">
    <location>
        <begin position="338"/>
        <end position="357"/>
    </location>
</feature>
<proteinExistence type="predicted"/>
<protein>
    <submittedName>
        <fullName evidence="9">NADH-quinone oxidoreductase subunit L</fullName>
    </submittedName>
</protein>
<sequence>MPGFLLPLLILSPLAASVILFLFAKRISARGAGLLAAGSVGFSAVISMVLAFLLLSRTNADPFQITLWEWMRTADISAHMSFLLDPVSLVMILVVTVVGFLIHLYAARYMADDPGIARFFGCMTLFVAAMLVLVLASDLFCLFIGWEGVGLCSYLLIGFWYENPANTAAARKAFYITRIGDTAMLCGLLLLMTSAGGSLQISHILSAVTTGQLSSSVVSGAALFLLIGALAKSAQIPFQTWLPDAMAGPTPTSALIHAATMVTAGVYLIARLHMLFTAAPLVMTLMAVTGTLTLLMAACTALVQTDLKRILAWSTISQLGYMFLALGTGIWQAALFHLVTHAFFKALLFLTAGAIIARVHHEQNIFRMGGLFRAMPGVAAAFLAGASALAGLPLITAGFYSKEMILSSVWPASFALAPGLALSGHLLWGAALAGAFLTALYIFRCVFIIFPGQPQTAISGRTPRLMAIPLACLAFLSLAGGFVEMPDALVPVHLFTHMLAPAAAGSSAAISPDAVSHIAISGAEAPRWLLLAGGIAPVAGLAVAWVLWGRTRPVMREVPGQAAIVSLARAGSGTDRLYDVFFVQPFRFLAWLTRHDIIDGLITGAGRMTRRLSLFFLQVRAGSLGLASAGTITMTREGDLLLTRLQNGRVRWYAAWIVAGLCAALASALLA</sequence>
<evidence type="ECO:0000256" key="4">
    <source>
        <dbReference type="ARBA" id="ARBA00023136"/>
    </source>
</evidence>
<feature type="transmembrane region" description="Helical" evidence="6">
    <location>
        <begin position="310"/>
        <end position="332"/>
    </location>
</feature>
<feature type="transmembrane region" description="Helical" evidence="6">
    <location>
        <begin position="464"/>
        <end position="483"/>
    </location>
</feature>
<dbReference type="PRINTS" id="PR01435">
    <property type="entry name" value="NPOXDRDTASE5"/>
</dbReference>
<evidence type="ECO:0000256" key="2">
    <source>
        <dbReference type="ARBA" id="ARBA00022692"/>
    </source>
</evidence>
<feature type="transmembrane region" description="Helical" evidence="6">
    <location>
        <begin position="6"/>
        <end position="24"/>
    </location>
</feature>
<name>A0ABX0JPR9_9PROT</name>
<organism evidence="9 10">
    <name type="scientific">Acetobacter musti</name>
    <dbReference type="NCBI Taxonomy" id="864732"/>
    <lineage>
        <taxon>Bacteria</taxon>
        <taxon>Pseudomonadati</taxon>
        <taxon>Pseudomonadota</taxon>
        <taxon>Alphaproteobacteria</taxon>
        <taxon>Acetobacterales</taxon>
        <taxon>Acetobacteraceae</taxon>
        <taxon>Acetobacter</taxon>
    </lineage>
</organism>
<evidence type="ECO:0000256" key="5">
    <source>
        <dbReference type="RuleBase" id="RU000320"/>
    </source>
</evidence>
<reference evidence="9 10" key="1">
    <citation type="journal article" date="2020" name="Int. J. Syst. Evol. Microbiol.">
        <title>Novel acetic acid bacteria from cider fermentations: Acetobacter conturbans sp. nov. and Acetobacter fallax sp. nov.</title>
        <authorList>
            <person name="Sombolestani A.S."/>
            <person name="Cleenwerck I."/>
            <person name="Cnockaert M."/>
            <person name="Borremans W."/>
            <person name="Wieme A.D."/>
            <person name="De Vuyst L."/>
            <person name="Vandamme P."/>
        </authorList>
    </citation>
    <scope>NUCLEOTIDE SEQUENCE [LARGE SCALE GENOMIC DNA]</scope>
    <source>
        <strain evidence="9 10">LMG 30640</strain>
    </source>
</reference>
<feature type="transmembrane region" description="Helical" evidence="6">
    <location>
        <begin position="652"/>
        <end position="670"/>
    </location>
</feature>
<feature type="transmembrane region" description="Helical" evidence="6">
    <location>
        <begin position="87"/>
        <end position="107"/>
    </location>
</feature>
<keyword evidence="4 6" id="KW-0472">Membrane</keyword>
<evidence type="ECO:0000256" key="3">
    <source>
        <dbReference type="ARBA" id="ARBA00022989"/>
    </source>
</evidence>
<comment type="caution">
    <text evidence="9">The sequence shown here is derived from an EMBL/GenBank/DDBJ whole genome shotgun (WGS) entry which is preliminary data.</text>
</comment>
<feature type="transmembrane region" description="Helical" evidence="6">
    <location>
        <begin position="31"/>
        <end position="55"/>
    </location>
</feature>
<feature type="transmembrane region" description="Helical" evidence="6">
    <location>
        <begin position="528"/>
        <end position="548"/>
    </location>
</feature>
<feature type="transmembrane region" description="Helical" evidence="6">
    <location>
        <begin position="182"/>
        <end position="201"/>
    </location>
</feature>
<keyword evidence="2 5" id="KW-0812">Transmembrane</keyword>
<accession>A0ABX0JPR9</accession>
<feature type="transmembrane region" description="Helical" evidence="6">
    <location>
        <begin position="282"/>
        <end position="303"/>
    </location>
</feature>
<feature type="transmembrane region" description="Helical" evidence="6">
    <location>
        <begin position="143"/>
        <end position="161"/>
    </location>
</feature>
<dbReference type="RefSeq" id="WP_173583841.1">
    <property type="nucleotide sequence ID" value="NZ_WOTB01000016.1"/>
</dbReference>
<dbReference type="Pfam" id="PF00662">
    <property type="entry name" value="Proton_antipo_N"/>
    <property type="match status" value="1"/>
</dbReference>
<evidence type="ECO:0000256" key="6">
    <source>
        <dbReference type="SAM" id="Phobius"/>
    </source>
</evidence>
<evidence type="ECO:0000259" key="8">
    <source>
        <dbReference type="Pfam" id="PF00662"/>
    </source>
</evidence>
<feature type="transmembrane region" description="Helical" evidence="6">
    <location>
        <begin position="252"/>
        <end position="270"/>
    </location>
</feature>
<dbReference type="PANTHER" id="PTHR42829:SF2">
    <property type="entry name" value="NADH-UBIQUINONE OXIDOREDUCTASE CHAIN 5"/>
    <property type="match status" value="1"/>
</dbReference>
<keyword evidence="10" id="KW-1185">Reference proteome</keyword>
<evidence type="ECO:0000313" key="10">
    <source>
        <dbReference type="Proteomes" id="UP000635278"/>
    </source>
</evidence>
<dbReference type="NCBIfam" id="NF005141">
    <property type="entry name" value="PRK06590.1"/>
    <property type="match status" value="1"/>
</dbReference>
<dbReference type="InterPro" id="IPR003945">
    <property type="entry name" value="NU5C-like"/>
</dbReference>
<dbReference type="InterPro" id="IPR001750">
    <property type="entry name" value="ND/Mrp_TM"/>
</dbReference>
<feature type="transmembrane region" description="Helical" evidence="6">
    <location>
        <begin position="420"/>
        <end position="443"/>
    </location>
</feature>
<keyword evidence="3 6" id="KW-1133">Transmembrane helix</keyword>
<evidence type="ECO:0000313" key="9">
    <source>
        <dbReference type="EMBL" id="NHN85448.1"/>
    </source>
</evidence>
<feature type="transmembrane region" description="Helical" evidence="6">
    <location>
        <begin position="213"/>
        <end position="231"/>
    </location>
</feature>
<dbReference type="PANTHER" id="PTHR42829">
    <property type="entry name" value="NADH-UBIQUINONE OXIDOREDUCTASE CHAIN 5"/>
    <property type="match status" value="1"/>
</dbReference>